<sequence length="252" mass="26950">MLPRYGNGANCYNPTRSLSNIHIFLNNNDKKYLAVSMMLIASFLVLAALVSPRVNPDSSNSGIAKDDADAFLAVNDSHFSTPFDQFMILLTEYGREAVWIVAGALIFFFGGRAGRKTAVVMTMALLVLIPIGTIAKEIVARPRPIVPQSDFLLAADPDFSFPSGHALIVSAGAATVLVLYRGSGRKMLVSLGLAAEAALVCLSRVYVGGHYPLDVLGGILLGVGVAFIFVGIAGRIEVAMRPVANVLRRNKR</sequence>
<feature type="domain" description="Phosphatidic acid phosphatase type 2/haloperoxidase" evidence="2">
    <location>
        <begin position="118"/>
        <end position="230"/>
    </location>
</feature>
<feature type="transmembrane region" description="Helical" evidence="1">
    <location>
        <begin position="32"/>
        <end position="50"/>
    </location>
</feature>
<keyword evidence="4" id="KW-1185">Reference proteome</keyword>
<dbReference type="STRING" id="1459636.NTE_02416"/>
<dbReference type="Pfam" id="PF01569">
    <property type="entry name" value="PAP2"/>
    <property type="match status" value="1"/>
</dbReference>
<dbReference type="PANTHER" id="PTHR14969:SF13">
    <property type="entry name" value="AT30094P"/>
    <property type="match status" value="1"/>
</dbReference>
<dbReference type="eggNOG" id="arCOG03056">
    <property type="taxonomic scope" value="Archaea"/>
</dbReference>
<gene>
    <name evidence="3" type="ORF">NTE_02416</name>
</gene>
<name>A0A075MSB3_9ARCH</name>
<dbReference type="CDD" id="cd03392">
    <property type="entry name" value="PAP2_like_2"/>
    <property type="match status" value="1"/>
</dbReference>
<proteinExistence type="predicted"/>
<dbReference type="HOGENOM" id="CLU_1100916_0_0_2"/>
<dbReference type="AlphaFoldDB" id="A0A075MSB3"/>
<dbReference type="KEGG" id="nev:NTE_02416"/>
<feature type="transmembrane region" description="Helical" evidence="1">
    <location>
        <begin position="213"/>
        <end position="233"/>
    </location>
</feature>
<keyword evidence="1" id="KW-0812">Transmembrane</keyword>
<feature type="transmembrane region" description="Helical" evidence="1">
    <location>
        <begin position="93"/>
        <end position="111"/>
    </location>
</feature>
<feature type="transmembrane region" description="Helical" evidence="1">
    <location>
        <begin position="187"/>
        <end position="207"/>
    </location>
</feature>
<evidence type="ECO:0000259" key="2">
    <source>
        <dbReference type="SMART" id="SM00014"/>
    </source>
</evidence>
<protein>
    <submittedName>
        <fullName evidence="3">Membrane-associated phospholipid phosphatase</fullName>
    </submittedName>
</protein>
<accession>A0A075MSB3</accession>
<dbReference type="SMART" id="SM00014">
    <property type="entry name" value="acidPPc"/>
    <property type="match status" value="1"/>
</dbReference>
<dbReference type="EMBL" id="CP007174">
    <property type="protein sequence ID" value="AIF84466.1"/>
    <property type="molecule type" value="Genomic_DNA"/>
</dbReference>
<dbReference type="SUPFAM" id="SSF48317">
    <property type="entry name" value="Acid phosphatase/Vanadium-dependent haloperoxidase"/>
    <property type="match status" value="1"/>
</dbReference>
<keyword evidence="1" id="KW-1133">Transmembrane helix</keyword>
<feature type="transmembrane region" description="Helical" evidence="1">
    <location>
        <begin position="118"/>
        <end position="139"/>
    </location>
</feature>
<organism evidence="3 4">
    <name type="scientific">Candidatus Nitrososphaera evergladensis SR1</name>
    <dbReference type="NCBI Taxonomy" id="1459636"/>
    <lineage>
        <taxon>Archaea</taxon>
        <taxon>Nitrososphaerota</taxon>
        <taxon>Nitrososphaeria</taxon>
        <taxon>Nitrososphaerales</taxon>
        <taxon>Nitrososphaeraceae</taxon>
        <taxon>Nitrososphaera</taxon>
    </lineage>
</organism>
<dbReference type="GO" id="GO:0042392">
    <property type="term" value="F:sphingosine-1-phosphate phosphatase activity"/>
    <property type="evidence" value="ECO:0007669"/>
    <property type="project" value="TreeGrafter"/>
</dbReference>
<dbReference type="PANTHER" id="PTHR14969">
    <property type="entry name" value="SPHINGOSINE-1-PHOSPHATE PHOSPHOHYDROLASE"/>
    <property type="match status" value="1"/>
</dbReference>
<dbReference type="Gene3D" id="1.20.144.10">
    <property type="entry name" value="Phosphatidic acid phosphatase type 2/haloperoxidase"/>
    <property type="match status" value="1"/>
</dbReference>
<dbReference type="InterPro" id="IPR000326">
    <property type="entry name" value="PAP2/HPO"/>
</dbReference>
<evidence type="ECO:0000313" key="3">
    <source>
        <dbReference type="EMBL" id="AIF84466.1"/>
    </source>
</evidence>
<feature type="transmembrane region" description="Helical" evidence="1">
    <location>
        <begin position="159"/>
        <end position="180"/>
    </location>
</feature>
<evidence type="ECO:0000256" key="1">
    <source>
        <dbReference type="SAM" id="Phobius"/>
    </source>
</evidence>
<evidence type="ECO:0000313" key="4">
    <source>
        <dbReference type="Proteomes" id="UP000028194"/>
    </source>
</evidence>
<dbReference type="InterPro" id="IPR036938">
    <property type="entry name" value="PAP2/HPO_sf"/>
</dbReference>
<dbReference type="Proteomes" id="UP000028194">
    <property type="component" value="Chromosome"/>
</dbReference>
<reference evidence="3 4" key="1">
    <citation type="journal article" date="2014" name="PLoS ONE">
        <title>Genome Sequence of Candidatus Nitrososphaera evergladensis from Group I.1b Enriched from Everglades Soil Reveals Novel Genomic Features of the Ammonia-Oxidizing Archaea.</title>
        <authorList>
            <person name="Zhalnina K.V."/>
            <person name="Dias R."/>
            <person name="Leonard M.T."/>
            <person name="Dorr de Quadros P."/>
            <person name="Camargo F.A."/>
            <person name="Drew J.C."/>
            <person name="Farmerie W.G."/>
            <person name="Daroub S.H."/>
            <person name="Triplett E.W."/>
        </authorList>
    </citation>
    <scope>NUCLEOTIDE SEQUENCE [LARGE SCALE GENOMIC DNA]</scope>
    <source>
        <strain evidence="3 4">SR1</strain>
    </source>
</reference>
<keyword evidence="1" id="KW-0472">Membrane</keyword>